<evidence type="ECO:0000256" key="6">
    <source>
        <dbReference type="ARBA" id="ARBA00023242"/>
    </source>
</evidence>
<feature type="compositionally biased region" description="Low complexity" evidence="9">
    <location>
        <begin position="58"/>
        <end position="67"/>
    </location>
</feature>
<evidence type="ECO:0000256" key="7">
    <source>
        <dbReference type="ARBA" id="ARBA00032012"/>
    </source>
</evidence>
<accession>A0A1Y2M7T8</accession>
<evidence type="ECO:0000313" key="11">
    <source>
        <dbReference type="Proteomes" id="UP000193240"/>
    </source>
</evidence>
<dbReference type="Proteomes" id="UP000193240">
    <property type="component" value="Unassembled WGS sequence"/>
</dbReference>
<keyword evidence="11" id="KW-1185">Reference proteome</keyword>
<dbReference type="STRING" id="105696.A0A1Y2M7T8"/>
<organism evidence="10 11">
    <name type="scientific">Epicoccum nigrum</name>
    <name type="common">Soil fungus</name>
    <name type="synonym">Epicoccum purpurascens</name>
    <dbReference type="NCBI Taxonomy" id="105696"/>
    <lineage>
        <taxon>Eukaryota</taxon>
        <taxon>Fungi</taxon>
        <taxon>Dikarya</taxon>
        <taxon>Ascomycota</taxon>
        <taxon>Pezizomycotina</taxon>
        <taxon>Dothideomycetes</taxon>
        <taxon>Pleosporomycetidae</taxon>
        <taxon>Pleosporales</taxon>
        <taxon>Pleosporineae</taxon>
        <taxon>Didymellaceae</taxon>
        <taxon>Epicoccum</taxon>
    </lineage>
</organism>
<keyword evidence="6 8" id="KW-0539">Nucleus</keyword>
<protein>
    <recommendedName>
        <fullName evidence="3 8">Mediator of RNA polymerase II transcription subunit 18</fullName>
    </recommendedName>
    <alternativeName>
        <fullName evidence="7 8">Mediator complex subunit 18</fullName>
    </alternativeName>
</protein>
<comment type="similarity">
    <text evidence="2 8">Belongs to the Mediator complex subunit 18 family.</text>
</comment>
<feature type="region of interest" description="Disordered" evidence="9">
    <location>
        <begin position="43"/>
        <end position="67"/>
    </location>
</feature>
<dbReference type="GO" id="GO:0016592">
    <property type="term" value="C:mediator complex"/>
    <property type="evidence" value="ECO:0007669"/>
    <property type="project" value="InterPro"/>
</dbReference>
<reference evidence="10 11" key="1">
    <citation type="journal article" date="2017" name="Genome Announc.">
        <title>Genome sequence of the saprophytic ascomycete Epicoccum nigrum ICMP 19927 strain isolated from New Zealand.</title>
        <authorList>
            <person name="Fokin M."/>
            <person name="Fleetwood D."/>
            <person name="Weir B.S."/>
            <person name="Villas-Boas S.G."/>
        </authorList>
    </citation>
    <scope>NUCLEOTIDE SEQUENCE [LARGE SCALE GENOMIC DNA]</scope>
    <source>
        <strain evidence="10 11">ICMP 19927</strain>
    </source>
</reference>
<evidence type="ECO:0000256" key="5">
    <source>
        <dbReference type="ARBA" id="ARBA00023163"/>
    </source>
</evidence>
<dbReference type="GO" id="GO:0070847">
    <property type="term" value="C:core mediator complex"/>
    <property type="evidence" value="ECO:0007669"/>
    <property type="project" value="TreeGrafter"/>
</dbReference>
<sequence length="292" mass="32812">MHELLLYGQVSAARHGQVMKILAGVAAMQPRRILQRRVIYRPEREPEEPTSHLRRGGTQTVTAKQKQQATTPSQLYYTYLVQKLSEDDFGQADGKANNTLSADVNFEDGEEPEWSALFEDVPDTGDRGVFARFTNSTDIIGGNPHTFMVASGPNRFVTEYYVEGHRFVKGNVVVFLHRILHEPGVRNLQAEPKANIPAFEALQLLDNSGTYILEAKVRVQDFKDASVLESGVNELKAFQTSMKGCVELSLPDRIRMDTRVKYKLPQGVLTAADIKRMQQEAQARALAQEQQH</sequence>
<proteinExistence type="inferred from homology"/>
<comment type="function">
    <text evidence="8">Component of the Mediator complex, a coactivator involved in the regulated transcription of nearly all RNA polymerase II-dependent genes. Mediator functions as a bridge to convey information from gene-specific regulatory proteins to the basal RNA polymerase II transcription machinery. Mediator is recruited to promoters by direct interactions with regulatory proteins and serves as a scaffold for the assembly of a functional preinitiation complex with RNA polymerase II and the general transcription factors.</text>
</comment>
<keyword evidence="5 8" id="KW-0804">Transcription</keyword>
<gene>
    <name evidence="8" type="primary">MED18</name>
    <name evidence="10" type="ORF">B5807_03828</name>
</gene>
<dbReference type="OMA" id="PVHQHHE"/>
<dbReference type="Pfam" id="PF09637">
    <property type="entry name" value="Med18"/>
    <property type="match status" value="1"/>
</dbReference>
<evidence type="ECO:0000256" key="4">
    <source>
        <dbReference type="ARBA" id="ARBA00023015"/>
    </source>
</evidence>
<evidence type="ECO:0000256" key="3">
    <source>
        <dbReference type="ARBA" id="ARBA00019612"/>
    </source>
</evidence>
<dbReference type="GO" id="GO:0006357">
    <property type="term" value="P:regulation of transcription by RNA polymerase II"/>
    <property type="evidence" value="ECO:0007669"/>
    <property type="project" value="InterPro"/>
</dbReference>
<dbReference type="InterPro" id="IPR019095">
    <property type="entry name" value="Mediator_Med18"/>
</dbReference>
<dbReference type="InParanoid" id="A0A1Y2M7T8"/>
<evidence type="ECO:0000313" key="10">
    <source>
        <dbReference type="EMBL" id="OSS52163.1"/>
    </source>
</evidence>
<keyword evidence="4 8" id="KW-0805">Transcription regulation</keyword>
<dbReference type="GO" id="GO:0003712">
    <property type="term" value="F:transcription coregulator activity"/>
    <property type="evidence" value="ECO:0007669"/>
    <property type="project" value="InterPro"/>
</dbReference>
<dbReference type="AlphaFoldDB" id="A0A1Y2M7T8"/>
<dbReference type="EMBL" id="KZ107840">
    <property type="protein sequence ID" value="OSS52163.1"/>
    <property type="molecule type" value="Genomic_DNA"/>
</dbReference>
<dbReference type="GO" id="GO:0006369">
    <property type="term" value="P:termination of RNA polymerase II transcription"/>
    <property type="evidence" value="ECO:0007669"/>
    <property type="project" value="TreeGrafter"/>
</dbReference>
<dbReference type="PANTHER" id="PTHR13321">
    <property type="entry name" value="MEDIATOR OF RNA POLYMERASE II TRANSCRIPTION, SUBUNIT 18"/>
    <property type="match status" value="1"/>
</dbReference>
<evidence type="ECO:0000256" key="1">
    <source>
        <dbReference type="ARBA" id="ARBA00004123"/>
    </source>
</evidence>
<evidence type="ECO:0000256" key="9">
    <source>
        <dbReference type="SAM" id="MobiDB-lite"/>
    </source>
</evidence>
<name>A0A1Y2M7T8_EPING</name>
<dbReference type="Gene3D" id="2.40.320.10">
    <property type="entry name" value="Hypothetical Protein Pfu-838710-001"/>
    <property type="match status" value="1"/>
</dbReference>
<comment type="subunit">
    <text evidence="8">Component of the Mediator complex.</text>
</comment>
<keyword evidence="8" id="KW-0010">Activator</keyword>
<evidence type="ECO:0000256" key="8">
    <source>
        <dbReference type="RuleBase" id="RU364150"/>
    </source>
</evidence>
<comment type="subcellular location">
    <subcellularLocation>
        <location evidence="1 8">Nucleus</location>
    </subcellularLocation>
</comment>
<dbReference type="PANTHER" id="PTHR13321:SF2">
    <property type="entry name" value="MEDIATOR OF RNA POLYMERASE II TRANSCRIPTION SUBUNIT 18"/>
    <property type="match status" value="1"/>
</dbReference>
<evidence type="ECO:0000256" key="2">
    <source>
        <dbReference type="ARBA" id="ARBA00009814"/>
    </source>
</evidence>